<reference evidence="1" key="1">
    <citation type="journal article" date="2014" name="Front. Microbiol.">
        <title>High frequency of phylogenetically diverse reductive dehalogenase-homologous genes in deep subseafloor sedimentary metagenomes.</title>
        <authorList>
            <person name="Kawai M."/>
            <person name="Futagami T."/>
            <person name="Toyoda A."/>
            <person name="Takaki Y."/>
            <person name="Nishi S."/>
            <person name="Hori S."/>
            <person name="Arai W."/>
            <person name="Tsubouchi T."/>
            <person name="Morono Y."/>
            <person name="Uchiyama I."/>
            <person name="Ito T."/>
            <person name="Fujiyama A."/>
            <person name="Inagaki F."/>
            <person name="Takami H."/>
        </authorList>
    </citation>
    <scope>NUCLEOTIDE SEQUENCE</scope>
    <source>
        <strain evidence="1">Expedition CK06-06</strain>
    </source>
</reference>
<comment type="caution">
    <text evidence="1">The sequence shown here is derived from an EMBL/GenBank/DDBJ whole genome shotgun (WGS) entry which is preliminary data.</text>
</comment>
<proteinExistence type="predicted"/>
<evidence type="ECO:0008006" key="2">
    <source>
        <dbReference type="Google" id="ProtNLM"/>
    </source>
</evidence>
<organism evidence="1">
    <name type="scientific">marine sediment metagenome</name>
    <dbReference type="NCBI Taxonomy" id="412755"/>
    <lineage>
        <taxon>unclassified sequences</taxon>
        <taxon>metagenomes</taxon>
        <taxon>ecological metagenomes</taxon>
    </lineage>
</organism>
<gene>
    <name evidence="1" type="ORF">S01H4_27203</name>
</gene>
<accession>X1C889</accession>
<dbReference type="EMBL" id="BART01013245">
    <property type="protein sequence ID" value="GAG89482.1"/>
    <property type="molecule type" value="Genomic_DNA"/>
</dbReference>
<evidence type="ECO:0000313" key="1">
    <source>
        <dbReference type="EMBL" id="GAG89482.1"/>
    </source>
</evidence>
<name>X1C889_9ZZZZ</name>
<sequence length="243" mass="26206">ETSLTVPVFENSKIEAESAKVNQFPLVIFDISGKAVFTPDLIRIEDLTGRCGKSSISLAGRIWPGGKAKKPGYCLSLRAEQVELNDDLIRVPPTSLKKIVSGLQPEGKINLIANLNRAGRGDCPDYKLIVDCLDNSVNFKPFPYPLKDITGRLTITADSVTLKDVTATAAEDWGIADTSAIKLNGEIALADNAFGGGWFQPSAGDITLTAESLNMKGKSFTGLRADIYYDPDVESWVAKNLIA</sequence>
<dbReference type="AlphaFoldDB" id="X1C889"/>
<feature type="non-terminal residue" evidence="1">
    <location>
        <position position="243"/>
    </location>
</feature>
<protein>
    <recommendedName>
        <fullName evidence="2">AsmA-like C-terminal domain-containing protein</fullName>
    </recommendedName>
</protein>
<feature type="non-terminal residue" evidence="1">
    <location>
        <position position="1"/>
    </location>
</feature>